<dbReference type="EMBL" id="AMGV01000012">
    <property type="protein sequence ID" value="KEF53871.1"/>
    <property type="molecule type" value="Genomic_DNA"/>
</dbReference>
<name>A0A072P210_9EURO</name>
<evidence type="ECO:0000313" key="1">
    <source>
        <dbReference type="EMBL" id="KEF53871.1"/>
    </source>
</evidence>
<comment type="caution">
    <text evidence="1">The sequence shown here is derived from an EMBL/GenBank/DDBJ whole genome shotgun (WGS) entry which is preliminary data.</text>
</comment>
<dbReference type="InterPro" id="IPR029032">
    <property type="entry name" value="AhpD-like"/>
</dbReference>
<accession>A0A072P210</accession>
<protein>
    <recommendedName>
        <fullName evidence="3">Carboxymuconolactone decarboxylase-like domain-containing protein</fullName>
    </recommendedName>
</protein>
<dbReference type="OrthoDB" id="3707757at2759"/>
<dbReference type="Proteomes" id="UP000027920">
    <property type="component" value="Unassembled WGS sequence"/>
</dbReference>
<dbReference type="HOGENOM" id="CLU_091058_0_0_1"/>
<organism evidence="1 2">
    <name type="scientific">Exophiala aquamarina CBS 119918</name>
    <dbReference type="NCBI Taxonomy" id="1182545"/>
    <lineage>
        <taxon>Eukaryota</taxon>
        <taxon>Fungi</taxon>
        <taxon>Dikarya</taxon>
        <taxon>Ascomycota</taxon>
        <taxon>Pezizomycotina</taxon>
        <taxon>Eurotiomycetes</taxon>
        <taxon>Chaetothyriomycetidae</taxon>
        <taxon>Chaetothyriales</taxon>
        <taxon>Herpotrichiellaceae</taxon>
        <taxon>Exophiala</taxon>
    </lineage>
</organism>
<proteinExistence type="predicted"/>
<evidence type="ECO:0000313" key="2">
    <source>
        <dbReference type="Proteomes" id="UP000027920"/>
    </source>
</evidence>
<sequence>MSGMERLSHPARAISEFAHITANNRPGTPLYDATTVTGILQGMVDQAPELKDIAAPILASICIGAHRADIVPYLLDLKITAHPDPSENSQLSTVIARFSDVIMTVWPFVGIPWIVPAVLGIGKCLYDKGIEDSAGFAKSRGPLSPDVHNTLGRATNKRTYSKVNNPEVGATISTYFPEFSNTIVTVIFGYSMGGTTMCGRYEDFETQLLVMSAISASGATRQAISHTKASLGMGNRIEVVEAVVNAIRKFTTWNGEPVAKVDVRELAREVASS</sequence>
<evidence type="ECO:0008006" key="3">
    <source>
        <dbReference type="Google" id="ProtNLM"/>
    </source>
</evidence>
<dbReference type="Gene3D" id="1.20.1290.10">
    <property type="entry name" value="AhpD-like"/>
    <property type="match status" value="1"/>
</dbReference>
<dbReference type="AlphaFoldDB" id="A0A072P210"/>
<keyword evidence="2" id="KW-1185">Reference proteome</keyword>
<reference evidence="1 2" key="1">
    <citation type="submission" date="2013-03" db="EMBL/GenBank/DDBJ databases">
        <title>The Genome Sequence of Exophiala aquamarina CBS 119918.</title>
        <authorList>
            <consortium name="The Broad Institute Genomics Platform"/>
            <person name="Cuomo C."/>
            <person name="de Hoog S."/>
            <person name="Gorbushina A."/>
            <person name="Walker B."/>
            <person name="Young S.K."/>
            <person name="Zeng Q."/>
            <person name="Gargeya S."/>
            <person name="Fitzgerald M."/>
            <person name="Haas B."/>
            <person name="Abouelleil A."/>
            <person name="Allen A.W."/>
            <person name="Alvarado L."/>
            <person name="Arachchi H.M."/>
            <person name="Berlin A.M."/>
            <person name="Chapman S.B."/>
            <person name="Gainer-Dewar J."/>
            <person name="Goldberg J."/>
            <person name="Griggs A."/>
            <person name="Gujja S."/>
            <person name="Hansen M."/>
            <person name="Howarth C."/>
            <person name="Imamovic A."/>
            <person name="Ireland A."/>
            <person name="Larimer J."/>
            <person name="McCowan C."/>
            <person name="Murphy C."/>
            <person name="Pearson M."/>
            <person name="Poon T.W."/>
            <person name="Priest M."/>
            <person name="Roberts A."/>
            <person name="Saif S."/>
            <person name="Shea T."/>
            <person name="Sisk P."/>
            <person name="Sykes S."/>
            <person name="Wortman J."/>
            <person name="Nusbaum C."/>
            <person name="Birren B."/>
        </authorList>
    </citation>
    <scope>NUCLEOTIDE SEQUENCE [LARGE SCALE GENOMIC DNA]</scope>
    <source>
        <strain evidence="1 2">CBS 119918</strain>
    </source>
</reference>
<dbReference type="RefSeq" id="XP_013256461.1">
    <property type="nucleotide sequence ID" value="XM_013401007.1"/>
</dbReference>
<dbReference type="VEuPathDB" id="FungiDB:A1O9_10273"/>
<gene>
    <name evidence="1" type="ORF">A1O9_10273</name>
</gene>
<dbReference type="GeneID" id="25285177"/>